<name>D8LLQ4_ECTSI</name>
<proteinExistence type="predicted"/>
<feature type="compositionally biased region" description="Low complexity" evidence="1">
    <location>
        <begin position="1"/>
        <end position="10"/>
    </location>
</feature>
<accession>D8LLQ4</accession>
<organism evidence="2 3">
    <name type="scientific">Ectocarpus siliculosus</name>
    <name type="common">Brown alga</name>
    <name type="synonym">Conferva siliculosa</name>
    <dbReference type="NCBI Taxonomy" id="2880"/>
    <lineage>
        <taxon>Eukaryota</taxon>
        <taxon>Sar</taxon>
        <taxon>Stramenopiles</taxon>
        <taxon>Ochrophyta</taxon>
        <taxon>PX clade</taxon>
        <taxon>Phaeophyceae</taxon>
        <taxon>Ectocarpales</taxon>
        <taxon>Ectocarpaceae</taxon>
        <taxon>Ectocarpus</taxon>
    </lineage>
</organism>
<dbReference type="InParanoid" id="D8LLQ4"/>
<reference evidence="2 3" key="1">
    <citation type="journal article" date="2010" name="Nature">
        <title>The Ectocarpus genome and the independent evolution of multicellularity in brown algae.</title>
        <authorList>
            <person name="Cock J.M."/>
            <person name="Sterck L."/>
            <person name="Rouze P."/>
            <person name="Scornet D."/>
            <person name="Allen A.E."/>
            <person name="Amoutzias G."/>
            <person name="Anthouard V."/>
            <person name="Artiguenave F."/>
            <person name="Aury J.M."/>
            <person name="Badger J.H."/>
            <person name="Beszteri B."/>
            <person name="Billiau K."/>
            <person name="Bonnet E."/>
            <person name="Bothwell J.H."/>
            <person name="Bowler C."/>
            <person name="Boyen C."/>
            <person name="Brownlee C."/>
            <person name="Carrano C.J."/>
            <person name="Charrier B."/>
            <person name="Cho G.Y."/>
            <person name="Coelho S.M."/>
            <person name="Collen J."/>
            <person name="Corre E."/>
            <person name="Da Silva C."/>
            <person name="Delage L."/>
            <person name="Delaroque N."/>
            <person name="Dittami S.M."/>
            <person name="Doulbeau S."/>
            <person name="Elias M."/>
            <person name="Farnham G."/>
            <person name="Gachon C.M."/>
            <person name="Gschloessl B."/>
            <person name="Heesch S."/>
            <person name="Jabbari K."/>
            <person name="Jubin C."/>
            <person name="Kawai H."/>
            <person name="Kimura K."/>
            <person name="Kloareg B."/>
            <person name="Kupper F.C."/>
            <person name="Lang D."/>
            <person name="Le Bail A."/>
            <person name="Leblanc C."/>
            <person name="Lerouge P."/>
            <person name="Lohr M."/>
            <person name="Lopez P.J."/>
            <person name="Martens C."/>
            <person name="Maumus F."/>
            <person name="Michel G."/>
            <person name="Miranda-Saavedra D."/>
            <person name="Morales J."/>
            <person name="Moreau H."/>
            <person name="Motomura T."/>
            <person name="Nagasato C."/>
            <person name="Napoli C.A."/>
            <person name="Nelson D.R."/>
            <person name="Nyvall-Collen P."/>
            <person name="Peters A.F."/>
            <person name="Pommier C."/>
            <person name="Potin P."/>
            <person name="Poulain J."/>
            <person name="Quesneville H."/>
            <person name="Read B."/>
            <person name="Rensing S.A."/>
            <person name="Ritter A."/>
            <person name="Rousvoal S."/>
            <person name="Samanta M."/>
            <person name="Samson G."/>
            <person name="Schroeder D.C."/>
            <person name="Segurens B."/>
            <person name="Strittmatter M."/>
            <person name="Tonon T."/>
            <person name="Tregear J.W."/>
            <person name="Valentin K."/>
            <person name="von Dassow P."/>
            <person name="Yamagishi T."/>
            <person name="Van de Peer Y."/>
            <person name="Wincker P."/>
        </authorList>
    </citation>
    <scope>NUCLEOTIDE SEQUENCE [LARGE SCALE GENOMIC DNA]</scope>
    <source>
        <strain evidence="3">Ec32 / CCAP1310/4</strain>
    </source>
</reference>
<keyword evidence="3" id="KW-1185">Reference proteome</keyword>
<dbReference type="Proteomes" id="UP000002630">
    <property type="component" value="Unassembled WGS sequence"/>
</dbReference>
<sequence>MTGLLLVTLPRPRPLRDTPGAAHRGRVHLRSSGRLAAEGDGSRRSRSTSPVPGSRRQRPKPLPFAAATAGGTAPGVQRSAASSRMATARGGGSRSYQRGIRLAALVLFLFTEPVRPKTKNIAELLLEDFWEGLPVESGTHTNVRMAAIYSRHDSRWMD</sequence>
<protein>
    <submittedName>
        <fullName evidence="2">Uncharacterized protein</fullName>
    </submittedName>
</protein>
<dbReference type="EMBL" id="FN649760">
    <property type="protein sequence ID" value="CBN74685.1"/>
    <property type="molecule type" value="Genomic_DNA"/>
</dbReference>
<evidence type="ECO:0000313" key="3">
    <source>
        <dbReference type="Proteomes" id="UP000002630"/>
    </source>
</evidence>
<feature type="compositionally biased region" description="Low complexity" evidence="1">
    <location>
        <begin position="78"/>
        <end position="88"/>
    </location>
</feature>
<feature type="region of interest" description="Disordered" evidence="1">
    <location>
        <begin position="1"/>
        <end position="93"/>
    </location>
</feature>
<evidence type="ECO:0000256" key="1">
    <source>
        <dbReference type="SAM" id="MobiDB-lite"/>
    </source>
</evidence>
<gene>
    <name evidence="2" type="ORF">Esi_0037_0110</name>
</gene>
<dbReference type="AlphaFoldDB" id="D8LLQ4"/>
<evidence type="ECO:0000313" key="2">
    <source>
        <dbReference type="EMBL" id="CBN74685.1"/>
    </source>
</evidence>